<dbReference type="InterPro" id="IPR019196">
    <property type="entry name" value="ABC_transp_unknown"/>
</dbReference>
<keyword evidence="1" id="KW-0472">Membrane</keyword>
<dbReference type="AlphaFoldDB" id="A0A0H3BLH9"/>
<evidence type="ECO:0000313" key="5">
    <source>
        <dbReference type="Proteomes" id="UP000001202"/>
    </source>
</evidence>
<feature type="domain" description="ABC-type uncharacterised transport system" evidence="2">
    <location>
        <begin position="212"/>
        <end position="427"/>
    </location>
</feature>
<organism evidence="4 5">
    <name type="scientific">Treponema pallidum subsp. pallidum (strain SS14)</name>
    <dbReference type="NCBI Taxonomy" id="455434"/>
    <lineage>
        <taxon>Bacteria</taxon>
        <taxon>Pseudomonadati</taxon>
        <taxon>Spirochaetota</taxon>
        <taxon>Spirochaetia</taxon>
        <taxon>Spirochaetales</taxon>
        <taxon>Treponemataceae</taxon>
        <taxon>Treponema</taxon>
    </lineage>
</organism>
<dbReference type="Proteomes" id="UP000001202">
    <property type="component" value="Chromosome"/>
</dbReference>
<dbReference type="RefSeq" id="WP_010882322.1">
    <property type="nucleotide sequence ID" value="NC_021508.1"/>
</dbReference>
<proteinExistence type="predicted"/>
<protein>
    <submittedName>
        <fullName evidence="4">Uncharacterized protein</fullName>
    </submittedName>
</protein>
<feature type="transmembrane region" description="Helical" evidence="1">
    <location>
        <begin position="468"/>
        <end position="489"/>
    </location>
</feature>
<feature type="domain" description="DUF7088" evidence="3">
    <location>
        <begin position="35"/>
        <end position="134"/>
    </location>
</feature>
<keyword evidence="1" id="KW-0812">Transmembrane</keyword>
<dbReference type="GeneID" id="93876633"/>
<dbReference type="EMBL" id="CP000805">
    <property type="protein sequence ID" value="ACD71295.1"/>
    <property type="molecule type" value="Genomic_DNA"/>
</dbReference>
<evidence type="ECO:0000313" key="4">
    <source>
        <dbReference type="EMBL" id="ACD71295.1"/>
    </source>
</evidence>
<evidence type="ECO:0000256" key="1">
    <source>
        <dbReference type="SAM" id="Phobius"/>
    </source>
</evidence>
<dbReference type="InterPro" id="IPR055396">
    <property type="entry name" value="DUF7088"/>
</dbReference>
<evidence type="ECO:0000259" key="3">
    <source>
        <dbReference type="Pfam" id="PF23357"/>
    </source>
</evidence>
<evidence type="ECO:0000259" key="2">
    <source>
        <dbReference type="Pfam" id="PF09822"/>
    </source>
</evidence>
<gene>
    <name evidence="4" type="ordered locus">TPASS_0879</name>
</gene>
<sequence length="493" mass="56138">MSRKHHIPCTVMILNIMMSVFVTFCTPVRCDLTAQRAYSLSAHTIKLFESVESTVEITWFYSTDVDRYIPTVIYVRDLLKEYAHQLSKQCAVAMKDINLLSQSLRKELGFVARRVTYTRNTASIAYDAYSAILVEYRGMARAVPFVSDTKRLEYDIARLIIQMQQEMSADMMSRGIYVLAPPESLSTTYAHVLPRLQSEGLLPEILSISLPQLDTRIPLLILGSGYVDEHAVTLLDAFLQKGGNALCFVSGNSVQLNDQWTVEEKRHDFLINLLSTYGITINSDLILDEQSFAVSLPSVYETQYDRVSYPFWPVVTLKPYTHGVPVMVQAGIQFLRLFWPSSIRVSFPARVFESTSNHSLCMTAPFNIDPSVDHLKDLAKGKMPAPQAFVAFRDYPGKLMVVSDEYMVSAIVEHTHNGENLDFMINCIQWLCGNDGLLMLKSKNPAWLPLKSFRDEQKFARIVHRARYLNIVAIPVLIGMLFVVMQILYRRKR</sequence>
<dbReference type="KEGG" id="tpp:TPASS_0879"/>
<reference evidence="4 5" key="1">
    <citation type="journal article" date="2008" name="BMC Microbiol.">
        <title>Complete genome sequence of Treponema pallidum ssp. pallidum strain SS14 determined with oligonucleotide arrays.</title>
        <authorList>
            <person name="Matejkova P."/>
            <person name="Strouhal M."/>
            <person name="Smajs D."/>
            <person name="Norris S.J."/>
            <person name="Palzkill T."/>
            <person name="Petrosino J.F."/>
            <person name="Sodergren E."/>
            <person name="Norton J.E."/>
            <person name="Singh J."/>
            <person name="Richmond T.A."/>
            <person name="Molla M.N."/>
            <person name="Albert T.J."/>
            <person name="Weinstock G.M."/>
        </authorList>
    </citation>
    <scope>NUCLEOTIDE SEQUENCE [LARGE SCALE GENOMIC DNA]</scope>
    <source>
        <strain evidence="4 5">SS14</strain>
    </source>
</reference>
<accession>A0A0H3BLH9</accession>
<name>A0A0H3BLH9_TREPS</name>
<keyword evidence="1" id="KW-1133">Transmembrane helix</keyword>
<dbReference type="PATRIC" id="fig|455434.6.peg.866"/>
<dbReference type="Pfam" id="PF23357">
    <property type="entry name" value="DUF7088"/>
    <property type="match status" value="1"/>
</dbReference>
<dbReference type="Pfam" id="PF09822">
    <property type="entry name" value="ABC_transp_aux"/>
    <property type="match status" value="1"/>
</dbReference>